<name>A0A1H3W2L7_9BACI</name>
<dbReference type="RefSeq" id="WP_143030659.1">
    <property type="nucleotide sequence ID" value="NZ_FNQR01000001.1"/>
</dbReference>
<keyword evidence="2" id="KW-1185">Reference proteome</keyword>
<organism evidence="1 2">
    <name type="scientific">Thalassobacillus cyri</name>
    <dbReference type="NCBI Taxonomy" id="571932"/>
    <lineage>
        <taxon>Bacteria</taxon>
        <taxon>Bacillati</taxon>
        <taxon>Bacillota</taxon>
        <taxon>Bacilli</taxon>
        <taxon>Bacillales</taxon>
        <taxon>Bacillaceae</taxon>
        <taxon>Thalassobacillus</taxon>
    </lineage>
</organism>
<dbReference type="AlphaFoldDB" id="A0A1H3W2L7"/>
<protein>
    <submittedName>
        <fullName evidence="1">Uncharacterized protein</fullName>
    </submittedName>
</protein>
<dbReference type="EMBL" id="FNQR01000001">
    <property type="protein sequence ID" value="SDZ80654.1"/>
    <property type="molecule type" value="Genomic_DNA"/>
</dbReference>
<sequence length="138" mass="15487">MTSKLKVFESSTNADHLHCALIKLPGVKYDASAQGPTIGYRVNGQTFKFATLHGGKAYQSLVLHMEPGNPVSAIGKEKQREIQEVLDFDIRKCRSHLLKRHEVYIPFEKLDCLSAFASIQPFINEAMEAQEKEGRIVV</sequence>
<accession>A0A1H3W2L7</accession>
<evidence type="ECO:0000313" key="1">
    <source>
        <dbReference type="EMBL" id="SDZ80654.1"/>
    </source>
</evidence>
<proteinExistence type="predicted"/>
<dbReference type="OrthoDB" id="2454315at2"/>
<gene>
    <name evidence="1" type="ORF">SAMN05421743_101273</name>
</gene>
<dbReference type="Proteomes" id="UP000198584">
    <property type="component" value="Unassembled WGS sequence"/>
</dbReference>
<reference evidence="1 2" key="1">
    <citation type="submission" date="2016-10" db="EMBL/GenBank/DDBJ databases">
        <authorList>
            <person name="de Groot N.N."/>
        </authorList>
    </citation>
    <scope>NUCLEOTIDE SEQUENCE [LARGE SCALE GENOMIC DNA]</scope>
    <source>
        <strain evidence="1 2">CCM7597</strain>
    </source>
</reference>
<evidence type="ECO:0000313" key="2">
    <source>
        <dbReference type="Proteomes" id="UP000198584"/>
    </source>
</evidence>